<reference evidence="4 5" key="1">
    <citation type="journal article" date="2020" name="Nat. Commun.">
        <title>Genome of Tripterygium wilfordii and identification of cytochrome P450 involved in triptolide biosynthesis.</title>
        <authorList>
            <person name="Tu L."/>
            <person name="Su P."/>
            <person name="Zhang Z."/>
            <person name="Gao L."/>
            <person name="Wang J."/>
            <person name="Hu T."/>
            <person name="Zhou J."/>
            <person name="Zhang Y."/>
            <person name="Zhao Y."/>
            <person name="Liu Y."/>
            <person name="Song Y."/>
            <person name="Tong Y."/>
            <person name="Lu Y."/>
            <person name="Yang J."/>
            <person name="Xu C."/>
            <person name="Jia M."/>
            <person name="Peters R.J."/>
            <person name="Huang L."/>
            <person name="Gao W."/>
        </authorList>
    </citation>
    <scope>NUCLEOTIDE SEQUENCE [LARGE SCALE GENOMIC DNA]</scope>
    <source>
        <strain evidence="5">cv. XIE 37</strain>
        <tissue evidence="4">Leaf</tissue>
    </source>
</reference>
<feature type="region of interest" description="Disordered" evidence="2">
    <location>
        <begin position="953"/>
        <end position="997"/>
    </location>
</feature>
<keyword evidence="5" id="KW-1185">Reference proteome</keyword>
<feature type="compositionally biased region" description="Low complexity" evidence="2">
    <location>
        <begin position="185"/>
        <end position="198"/>
    </location>
</feature>
<comment type="subcellular location">
    <subcellularLocation>
        <location evidence="1">Nucleus</location>
    </subcellularLocation>
</comment>
<evidence type="ECO:0000256" key="2">
    <source>
        <dbReference type="SAM" id="MobiDB-lite"/>
    </source>
</evidence>
<dbReference type="GO" id="GO:0003746">
    <property type="term" value="F:translation elongation factor activity"/>
    <property type="evidence" value="ECO:0007669"/>
    <property type="project" value="UniProtKB-KW"/>
</dbReference>
<feature type="domain" description="TFIIS N-terminal" evidence="3">
    <location>
        <begin position="74"/>
        <end position="154"/>
    </location>
</feature>
<sequence>MTLEDFFTLTEMKDGLTASSRVEELVTVMRKEKDSDIVKNIGDATRQWAAVASTIAATDNKDCLDLFIKLNGLWFIDRWLKDASKFSADTSDGLVEESLTALLRAVEKLHIGNERSVASGISITVMNLLNHKSFQVQDRAKTLFDSWKQGTVDDAVHSIVESVGEFNISLPDGESVKPECVDADNSVSVGNGNGENNSAEPSRSDTLVSSDIDCPIQEVVEDRNIQSHNEEPCFNLTCDQTKVEDRSPNFLKEASPTGTMEGTTADDSKQSTAEVQPEVLKSNEISNDEKPVLKLNTSPEKLSTGASFFSATGHGEVSCGNDVATAQDVVTEPTSQNNYVGDVRTPASIPKVGMDDIGSTSRYSAQIPNTDGECGSDGFQDLSSTECRLGKTEHIDTSFSQMEDDEVSEEDKEHGSNDEDEDVRNFSEISRSRIHARSPDMIDERRSDMELEYGIVDALEVARQVAQAVEREVVDYREHSCSSSMDKITEKCARWPGSPDSVDGKQDSPAEIPPRDMPTAQISPADAYAEDERLAKKTLDNLDFELGRDKHDVETSHVTKAAQEPEVNTKKGLCDFDLNQDVDSDETERIANPMTAPISIPVSRPIAAYGSSVAPLQFEGNLGWKGSAATSAFRPASPRRISNDNPLPAGGTSSGSSQRQFFIEFDLNVADGGDDKIPEMTGNEIPGSSAHHTAESCLEASSIKLERHKLDLNLTSDDGYAPPSDLRIEGRLFHNWNDHCSVSPASSSSSIQASARNFDLNDRPYLLNDYTSDQGFFLGKPSQCSSAYGGPKPDDPVISIMGTRVEVKGKNFIPETTSLPNGKDLDATMDAITAREGGILGMTPTMSYTQSNVFGYNGLTTASTMSFSSAMYGPGSSAAFPYMVDSRGTPVVPQVVGSASAVPSYSHAPPWLSPMNGVMPPRPNFDLNSGFTVEGGNRDSGVFRQFLMPVQSRPMEEHLRTSSQPSSSSGVGGKRKEPDGGWELFPFNYRNQQPPWR</sequence>
<dbReference type="OrthoDB" id="1595674at2759"/>
<keyword evidence="4" id="KW-0648">Protein biosynthesis</keyword>
<dbReference type="InterPro" id="IPR017923">
    <property type="entry name" value="TFIIS_N"/>
</dbReference>
<name>A0A7J7CZ29_TRIWF</name>
<feature type="region of interest" description="Disordered" evidence="2">
    <location>
        <begin position="393"/>
        <end position="424"/>
    </location>
</feature>
<dbReference type="Proteomes" id="UP000593562">
    <property type="component" value="Unassembled WGS sequence"/>
</dbReference>
<dbReference type="SUPFAM" id="SSF47676">
    <property type="entry name" value="Conserved domain common to transcription factors TFIIS, elongin A, CRSP70"/>
    <property type="match status" value="1"/>
</dbReference>
<dbReference type="Pfam" id="PF08711">
    <property type="entry name" value="Med26"/>
    <property type="match status" value="1"/>
</dbReference>
<accession>A0A7J7CZ29</accession>
<evidence type="ECO:0000259" key="3">
    <source>
        <dbReference type="PROSITE" id="PS51319"/>
    </source>
</evidence>
<organism evidence="4 5">
    <name type="scientific">Tripterygium wilfordii</name>
    <name type="common">Thunder God vine</name>
    <dbReference type="NCBI Taxonomy" id="458696"/>
    <lineage>
        <taxon>Eukaryota</taxon>
        <taxon>Viridiplantae</taxon>
        <taxon>Streptophyta</taxon>
        <taxon>Embryophyta</taxon>
        <taxon>Tracheophyta</taxon>
        <taxon>Spermatophyta</taxon>
        <taxon>Magnoliopsida</taxon>
        <taxon>eudicotyledons</taxon>
        <taxon>Gunneridae</taxon>
        <taxon>Pentapetalae</taxon>
        <taxon>rosids</taxon>
        <taxon>fabids</taxon>
        <taxon>Celastrales</taxon>
        <taxon>Celastraceae</taxon>
        <taxon>Tripterygium</taxon>
    </lineage>
</organism>
<keyword evidence="1" id="KW-0539">Nucleus</keyword>
<protein>
    <submittedName>
        <fullName evidence="4">Transcription elongation factor family protein putative isoform 1</fullName>
    </submittedName>
</protein>
<dbReference type="PROSITE" id="PS51319">
    <property type="entry name" value="TFIIS_N"/>
    <property type="match status" value="1"/>
</dbReference>
<proteinExistence type="predicted"/>
<evidence type="ECO:0000313" key="5">
    <source>
        <dbReference type="Proteomes" id="UP000593562"/>
    </source>
</evidence>
<dbReference type="FunCoup" id="A0A7J7CZ29">
    <property type="interactions" value="3444"/>
</dbReference>
<evidence type="ECO:0000313" key="4">
    <source>
        <dbReference type="EMBL" id="KAF5739343.1"/>
    </source>
</evidence>
<feature type="compositionally biased region" description="Polar residues" evidence="2">
    <location>
        <begin position="199"/>
        <end position="208"/>
    </location>
</feature>
<feature type="region of interest" description="Disordered" evidence="2">
    <location>
        <begin position="251"/>
        <end position="290"/>
    </location>
</feature>
<dbReference type="EMBL" id="JAAARO010000012">
    <property type="protein sequence ID" value="KAF5739343.1"/>
    <property type="molecule type" value="Genomic_DNA"/>
</dbReference>
<dbReference type="GO" id="GO:0005634">
    <property type="term" value="C:nucleus"/>
    <property type="evidence" value="ECO:0007669"/>
    <property type="project" value="UniProtKB-SubCell"/>
</dbReference>
<dbReference type="InParanoid" id="A0A7J7CZ29"/>
<dbReference type="InterPro" id="IPR035441">
    <property type="entry name" value="TFIIS/LEDGF_dom_sf"/>
</dbReference>
<feature type="region of interest" description="Disordered" evidence="2">
    <location>
        <begin position="633"/>
        <end position="656"/>
    </location>
</feature>
<dbReference type="PANTHER" id="PTHR47292">
    <property type="entry name" value="TRANSCRIPTION ELONGATION FACTOR (TFIIS) FAMILY PROTEIN-RELATED"/>
    <property type="match status" value="1"/>
</dbReference>
<gene>
    <name evidence="4" type="ORF">HS088_TW12G00548</name>
</gene>
<dbReference type="AlphaFoldDB" id="A0A7J7CZ29"/>
<dbReference type="Gene3D" id="1.20.930.10">
    <property type="entry name" value="Conserved domain common to transcription factors TFIIS, elongin A, CRSP70"/>
    <property type="match status" value="1"/>
</dbReference>
<feature type="region of interest" description="Disordered" evidence="2">
    <location>
        <begin position="181"/>
        <end position="208"/>
    </location>
</feature>
<keyword evidence="4" id="KW-0251">Elongation factor</keyword>
<comment type="caution">
    <text evidence="4">The sequence shown here is derived from an EMBL/GenBank/DDBJ whole genome shotgun (WGS) entry which is preliminary data.</text>
</comment>
<evidence type="ECO:0000256" key="1">
    <source>
        <dbReference type="PROSITE-ProRule" id="PRU00649"/>
    </source>
</evidence>
<feature type="region of interest" description="Disordered" evidence="2">
    <location>
        <begin position="493"/>
        <end position="520"/>
    </location>
</feature>
<dbReference type="PANTHER" id="PTHR47292:SF1">
    <property type="entry name" value="TRANSCRIPTION ELONGATION FACTOR (TFIIS) FAMILY PROTEIN"/>
    <property type="match status" value="1"/>
</dbReference>